<evidence type="ECO:0000313" key="3">
    <source>
        <dbReference type="Proteomes" id="UP000288725"/>
    </source>
</evidence>
<organism evidence="2 3">
    <name type="scientific">Verticillium dahliae</name>
    <name type="common">Verticillium wilt</name>
    <dbReference type="NCBI Taxonomy" id="27337"/>
    <lineage>
        <taxon>Eukaryota</taxon>
        <taxon>Fungi</taxon>
        <taxon>Dikarya</taxon>
        <taxon>Ascomycota</taxon>
        <taxon>Pezizomycotina</taxon>
        <taxon>Sordariomycetes</taxon>
        <taxon>Hypocreomycetidae</taxon>
        <taxon>Glomerellales</taxon>
        <taxon>Plectosphaerellaceae</taxon>
        <taxon>Verticillium</taxon>
    </lineage>
</organism>
<accession>A0A444RRB1</accession>
<proteinExistence type="predicted"/>
<feature type="region of interest" description="Disordered" evidence="1">
    <location>
        <begin position="22"/>
        <end position="110"/>
    </location>
</feature>
<protein>
    <submittedName>
        <fullName evidence="2">Uncharacterized protein</fullName>
    </submittedName>
</protein>
<sequence length="110" mass="11924">MGSACSTRLGLPFSPFLFHGGQNPLYGHHLTPSRPLPLPTRVHEQPPQHEGDVKSPEDTTTHRSPGRYIGHPHALPAIKFPRGRKATSGKARYACHQSTRSLPAGNDSGC</sequence>
<feature type="compositionally biased region" description="Basic and acidic residues" evidence="1">
    <location>
        <begin position="41"/>
        <end position="61"/>
    </location>
</feature>
<dbReference type="Proteomes" id="UP000288725">
    <property type="component" value="Unassembled WGS sequence"/>
</dbReference>
<gene>
    <name evidence="2" type="ORF">VDGE_30074</name>
</gene>
<evidence type="ECO:0000256" key="1">
    <source>
        <dbReference type="SAM" id="MobiDB-lite"/>
    </source>
</evidence>
<dbReference type="EMBL" id="RSDZ01000101">
    <property type="protein sequence ID" value="RXG43732.1"/>
    <property type="molecule type" value="Genomic_DNA"/>
</dbReference>
<dbReference type="AlphaFoldDB" id="A0A444RRB1"/>
<reference evidence="2 3" key="1">
    <citation type="submission" date="2018-12" db="EMBL/GenBank/DDBJ databases">
        <title>Genome of Verticillium dahliae isolate Getta Getta.</title>
        <authorList>
            <person name="Gardiner D.M."/>
        </authorList>
    </citation>
    <scope>NUCLEOTIDE SEQUENCE [LARGE SCALE GENOMIC DNA]</scope>
    <source>
        <strain evidence="2 3">Getta Getta</strain>
    </source>
</reference>
<comment type="caution">
    <text evidence="2">The sequence shown here is derived from an EMBL/GenBank/DDBJ whole genome shotgun (WGS) entry which is preliminary data.</text>
</comment>
<name>A0A444RRB1_VERDA</name>
<evidence type="ECO:0000313" key="2">
    <source>
        <dbReference type="EMBL" id="RXG43732.1"/>
    </source>
</evidence>